<dbReference type="RefSeq" id="WP_378485013.1">
    <property type="nucleotide sequence ID" value="NZ_JBHUFB010000009.1"/>
</dbReference>
<evidence type="ECO:0000256" key="3">
    <source>
        <dbReference type="ARBA" id="ARBA00023315"/>
    </source>
</evidence>
<keyword evidence="2" id="KW-0808">Transferase</keyword>
<dbReference type="PANTHER" id="PTHR18919:SF139">
    <property type="entry name" value="THIOLASE-LIKE PROTEIN TYPE 1 ADDITIONAL C-TERMINAL DOMAIN-CONTAINING PROTEIN"/>
    <property type="match status" value="1"/>
</dbReference>
<comment type="caution">
    <text evidence="5">The sequence shown here is derived from an EMBL/GenBank/DDBJ whole genome shotgun (WGS) entry which is preliminary data.</text>
</comment>
<protein>
    <submittedName>
        <fullName evidence="5">Acetyl-CoA acetyltransferase</fullName>
    </submittedName>
</protein>
<dbReference type="Proteomes" id="UP001597286">
    <property type="component" value="Unassembled WGS sequence"/>
</dbReference>
<dbReference type="Gene3D" id="3.40.47.10">
    <property type="match status" value="1"/>
</dbReference>
<feature type="domain" description="Thiolase-like protein type 1 additional C-terminal" evidence="4">
    <location>
        <begin position="419"/>
        <end position="485"/>
    </location>
</feature>
<reference evidence="6" key="1">
    <citation type="journal article" date="2019" name="Int. J. Syst. Evol. Microbiol.">
        <title>The Global Catalogue of Microorganisms (GCM) 10K type strain sequencing project: providing services to taxonomists for standard genome sequencing and annotation.</title>
        <authorList>
            <consortium name="The Broad Institute Genomics Platform"/>
            <consortium name="The Broad Institute Genome Sequencing Center for Infectious Disease"/>
            <person name="Wu L."/>
            <person name="Ma J."/>
        </authorList>
    </citation>
    <scope>NUCLEOTIDE SEQUENCE [LARGE SCALE GENOMIC DNA]</scope>
    <source>
        <strain evidence="6">DT72</strain>
    </source>
</reference>
<dbReference type="EMBL" id="JBHUFB010000009">
    <property type="protein sequence ID" value="MFD1812512.1"/>
    <property type="molecule type" value="Genomic_DNA"/>
</dbReference>
<dbReference type="Pfam" id="PF18313">
    <property type="entry name" value="TLP1_add_C"/>
    <property type="match status" value="1"/>
</dbReference>
<comment type="similarity">
    <text evidence="1">Belongs to the thiolase-like superfamily. Thiolase family.</text>
</comment>
<evidence type="ECO:0000313" key="6">
    <source>
        <dbReference type="Proteomes" id="UP001597286"/>
    </source>
</evidence>
<dbReference type="InterPro" id="IPR040771">
    <property type="entry name" value="TLP1_add_C"/>
</dbReference>
<proteinExistence type="inferred from homology"/>
<keyword evidence="3" id="KW-0012">Acyltransferase</keyword>
<dbReference type="Gene3D" id="2.40.50.840">
    <property type="match status" value="1"/>
</dbReference>
<dbReference type="InterPro" id="IPR016039">
    <property type="entry name" value="Thiolase-like"/>
</dbReference>
<evidence type="ECO:0000313" key="5">
    <source>
        <dbReference type="EMBL" id="MFD1812512.1"/>
    </source>
</evidence>
<name>A0ABW4P208_9NOCA</name>
<organism evidence="5 6">
    <name type="scientific">Rhodococcus gannanensis</name>
    <dbReference type="NCBI Taxonomy" id="1960308"/>
    <lineage>
        <taxon>Bacteria</taxon>
        <taxon>Bacillati</taxon>
        <taxon>Actinomycetota</taxon>
        <taxon>Actinomycetes</taxon>
        <taxon>Mycobacteriales</taxon>
        <taxon>Nocardiaceae</taxon>
        <taxon>Rhodococcus</taxon>
    </lineage>
</organism>
<sequence>MSGAKVPVLIGVGEVRGSGTGTEPRSLVVEAARRALKGLDLPDGVDGISMTNTASWRHDDLASLLAQDLGVRPRHVFNAPVGGHWPTRLLDAAAQRIATGQSTVEVVAGCEAQASTTRAMKSGVDPVPDWGWSAAPGGPPAFDPDQLGSPAMQAAGLIAPSRVYPLYEAGLRNRRGLTVEQADRESAALYSALSTVAATNPVAWLPNPIDPATVLTVTDGNRMVCEPYRLSMNAMPFVDQAAALVLTDLDTARSLGVHDDRIVHIWGGAGAEDDPDVLTRPGFDRSRALAAALDATLAASGITTADLDVIDVYSCFPVVPKLVAEHLALPEGAVPSVTGGHSSFGGPLNSYSVHSLAAVYRRLSTGGTDDLALVHANGGYLTYQHCTVLSRNPGPRGFVGDPEPLRIAGTETPVAPMAGTTLTVEAATVEYGRSGAPQQAFLVARTESGARVAAQTEHGDAESAVALSVYSPGAPREVVGRRVRVDVRGSGAVAVAEL</sequence>
<gene>
    <name evidence="5" type="ORF">ACFSJG_09830</name>
</gene>
<dbReference type="SUPFAM" id="SSF53901">
    <property type="entry name" value="Thiolase-like"/>
    <property type="match status" value="2"/>
</dbReference>
<evidence type="ECO:0000256" key="2">
    <source>
        <dbReference type="ARBA" id="ARBA00022679"/>
    </source>
</evidence>
<keyword evidence="6" id="KW-1185">Reference proteome</keyword>
<accession>A0ABW4P208</accession>
<evidence type="ECO:0000256" key="1">
    <source>
        <dbReference type="ARBA" id="ARBA00010982"/>
    </source>
</evidence>
<evidence type="ECO:0000259" key="4">
    <source>
        <dbReference type="Pfam" id="PF18313"/>
    </source>
</evidence>
<dbReference type="PANTHER" id="PTHR18919">
    <property type="entry name" value="ACETYL-COA C-ACYLTRANSFERASE"/>
    <property type="match status" value="1"/>
</dbReference>